<gene>
    <name evidence="1" type="ORF">GHN86_07635</name>
</gene>
<dbReference type="InterPro" id="IPR027417">
    <property type="entry name" value="P-loop_NTPase"/>
</dbReference>
<reference evidence="1" key="1">
    <citation type="submission" date="2019-10" db="EMBL/GenBank/DDBJ databases">
        <title>Evaluation of single-gene subtyping targets for Pseudomonas.</title>
        <authorList>
            <person name="Reichler S.J."/>
            <person name="Orsi R.H."/>
            <person name="Wiedmann M."/>
            <person name="Martin N.H."/>
            <person name="Murphy S.I."/>
        </authorList>
    </citation>
    <scope>NUCLEOTIDE SEQUENCE</scope>
    <source>
        <strain evidence="1">FSL R10-2339</strain>
    </source>
</reference>
<sequence length="2157" mass="239926">MTKIRDNYDSVRASRDGHEFHEAWVARKCLGLLLPKDDFIGLAIEGFSPADQKTAEDAGNEIADAVLYYGDRSSFEHASQVVVVQVKYSKASEDKPFRAADAKKTIEKFAKTYRSHKRKHGTEQVRAKLRFELVTNRPILAELHDAIAGMIAGAALRGTVKDQADQIQAACNLQGQDMAEFICRLNFTGVRGDLRESKNRLAIALADWSAARDPLARVRLNSIRELARDKANLANQNRNVISRADVLTALELQDENDLLPCPASFPNVGPVLERSQLSEVVAKISLLDSPLVIYADGGVGKTVFMNSIASRLANAHEIVLFDCFGMGQYRAPGDARHLPRKGLVHIVNELACRGLCDPLLPGTDNSDDLIRAFRLKIGQAAETVRRVTTDRQLIILLDAIDNAGEQAKDRGEPSFPELLLASISHSGPLTGVQVIVSSRTHRRLAATGGAACEEFELKPFTIQETGEFLRHRLNGHTEARVHVAQSRSRGNARVLEHLVSDGATLLASSEINKVIQLDDLLHKRIKDALKVARKQGYQDAAINAFLAGLASLPPPVPLREFAEASGLDEGAIASFAADLSPLLEQTKHGLMFRDEPTETLIREQYCADKETLRGLARNLLGMQATSIYAAITLPYLLQQLEDGEKLFELAFDERIPAAIKSAVSRQSIRHARLRAASAYAADRNEVNRLVPLLVELSTLAAMDQRGTSYILDNPDLTVLSNDADSIRRLFELRTNWPGTRHSRLAIAYGLDGDLADAYHHSQRVLEWRAHWLEHQHQHQHQREMADPTALDMAAIPFCHLVKGESEVAAQDMSRWVDWFAFDVAELLLPLLRLGVHVGTVQQDVIRTFLTSTLLGPGVLAASIPFVEEEKSLQQLLISRLAQACGKVEKVRLGEKQYDSKKGRIIRGLLRSASIALVRGMKAEARIILYALQIPAPSLHVYMSTYWSEEIHSFLALQALLCVASDEDVIERHLLPQELAELVVNLPAQLQGVDFKKAMKLELEKRSLDGHTECSGKKQITADTKSSAMRFLSDQLEHWLQISIAFAACFNQRKKTVRRLSPLIDLWPDLLNRKDYRSGGVDAQRQRFEVSERLLTLAFEADPSLDQAEVVKYLEAVEARGITNVSHAIDIVSVLAVRPALHILAGTTAIKVNMAIEKADDVSLRASFFADLARAISPASRHESTDYFHRGLEQMDAVGSGDYKFVNELMQFASSLQGEELSDEDSHTLSNICELNLGEENKFNWGMYGMAMAKVSGLKGLAKLARWEDRGRISLDYTLLPYVRALIHCRKIDPAIATAILRVSSPVELWVCGTEQLVESLESQQVDHVEDLTEELITQYKQNNPNGFGAAVPRALARLAKSTFGDSNKYGYLSAMADQIEVSTREFNDLNNWRTSQPVSDIQRRQQAKVAAESLLTSLVIKTDPVDELSIANAMEELKSLSGSGWGDQRDFFEQLQVKVPYGEWPQYLTLIARQGQLVLHEKLRILSACKEAWSKASNTVVITLTGCAEIIIRQHVSEFVSFDYLSTSDIAELSKLSEVDRHSIILALIREFCRPDAEVSASVWLALASAINTMAASGIGQTALQRLLNTGAAKLASSVVDGAWRSALYPLDIQTEVAAGLIWFALGSAQAERRWMAAHSLRVAVRLGRSEILDKTVMKFTMTCADAFQAQELPFFHLHAKLWLLIALARIALDEPKAVAKHHDFLERIALSTVDPHVLFKHFAAEALLICVRGGHLNLSQTTLNGLQHVNHSQYLLHETKKYFGGSFYKSRPEGTLKPLKELHLEYDFGKSDVSNLGDVFGKEYWFTADAMNEWVRKHDAEITHMSDQGGRSVYRRGGHINFSADQHTYGGQLCWHALHGVAGDFLAKYAVSRRPYDEGNPWYEWLNRRVLTRKDGLWLADGTDWQPAETRINLRDVSGNRVGITGEPSKLQSLLGIDIDVGDWMVVDGDWKSVDGIDIHINSALVSAEESSTVSSNLATLDPFQAYIPRLDEYDDTNPATELAHPPFVPWVVNTSSDAGIDETDPFGVVDAAERRKLSSVVNAFARITPQDPYGRSWADPSGFVLMRCEAWCQEAQRNEGDHSSGTRMLCRSDLIRNYLAANNAHLVLLVVLRQYEPGFGDRSSHFKHTTAVVRVTESLNFTYYRGLTNELHEND</sequence>
<organism evidence="1">
    <name type="scientific">Pseudomonas helleri</name>
    <dbReference type="NCBI Taxonomy" id="1608996"/>
    <lineage>
        <taxon>Bacteria</taxon>
        <taxon>Pseudomonadati</taxon>
        <taxon>Pseudomonadota</taxon>
        <taxon>Gammaproteobacteria</taxon>
        <taxon>Pseudomonadales</taxon>
        <taxon>Pseudomonadaceae</taxon>
        <taxon>Pseudomonas</taxon>
    </lineage>
</organism>
<protein>
    <submittedName>
        <fullName evidence="1">Transcriptional regulator</fullName>
    </submittedName>
</protein>
<evidence type="ECO:0000313" key="1">
    <source>
        <dbReference type="EMBL" id="MQT79929.1"/>
    </source>
</evidence>
<proteinExistence type="predicted"/>
<dbReference type="SUPFAM" id="SSF52540">
    <property type="entry name" value="P-loop containing nucleoside triphosphate hydrolases"/>
    <property type="match status" value="1"/>
</dbReference>
<accession>A0A6A7YXA4</accession>
<name>A0A6A7YXA4_9PSED</name>
<comment type="caution">
    <text evidence="1">The sequence shown here is derived from an EMBL/GenBank/DDBJ whole genome shotgun (WGS) entry which is preliminary data.</text>
</comment>
<dbReference type="EMBL" id="WIWC01000008">
    <property type="protein sequence ID" value="MQT79929.1"/>
    <property type="molecule type" value="Genomic_DNA"/>
</dbReference>